<sequence>RNKVSSVTKEVILAYLDEKQETLSPASLWPHYSMLKSTLKVKENLCIEKFGSIIAYLKQMNIGDHVKKSKVLCREQIEKFLVEAPNETYLFVKVFTLFVVKTNSFSLFYTML</sequence>
<accession>A0A482VGJ5</accession>
<protein>
    <submittedName>
        <fullName evidence="1">Uncharacterized protein</fullName>
    </submittedName>
</protein>
<organism evidence="1 2">
    <name type="scientific">Asbolus verrucosus</name>
    <name type="common">Desert ironclad beetle</name>
    <dbReference type="NCBI Taxonomy" id="1661398"/>
    <lineage>
        <taxon>Eukaryota</taxon>
        <taxon>Metazoa</taxon>
        <taxon>Ecdysozoa</taxon>
        <taxon>Arthropoda</taxon>
        <taxon>Hexapoda</taxon>
        <taxon>Insecta</taxon>
        <taxon>Pterygota</taxon>
        <taxon>Neoptera</taxon>
        <taxon>Endopterygota</taxon>
        <taxon>Coleoptera</taxon>
        <taxon>Polyphaga</taxon>
        <taxon>Cucujiformia</taxon>
        <taxon>Tenebrionidae</taxon>
        <taxon>Pimeliinae</taxon>
        <taxon>Asbolus</taxon>
    </lineage>
</organism>
<keyword evidence="2" id="KW-1185">Reference proteome</keyword>
<evidence type="ECO:0000313" key="1">
    <source>
        <dbReference type="EMBL" id="RZC14237.1"/>
    </source>
</evidence>
<dbReference type="STRING" id="1661398.A0A482VGJ5"/>
<dbReference type="EMBL" id="QDEB01104587">
    <property type="protein sequence ID" value="RZC14237.1"/>
    <property type="molecule type" value="Genomic_DNA"/>
</dbReference>
<proteinExistence type="predicted"/>
<comment type="caution">
    <text evidence="1">The sequence shown here is derived from an EMBL/GenBank/DDBJ whole genome shotgun (WGS) entry which is preliminary data.</text>
</comment>
<name>A0A482VGJ5_ASBVE</name>
<reference evidence="1 2" key="1">
    <citation type="submission" date="2017-03" db="EMBL/GenBank/DDBJ databases">
        <title>Genome of the blue death feigning beetle - Asbolus verrucosus.</title>
        <authorList>
            <person name="Rider S.D."/>
        </authorList>
    </citation>
    <scope>NUCLEOTIDE SEQUENCE [LARGE SCALE GENOMIC DNA]</scope>
    <source>
        <strain evidence="1">Butters</strain>
        <tissue evidence="1">Head and leg muscle</tissue>
    </source>
</reference>
<feature type="non-terminal residue" evidence="1">
    <location>
        <position position="1"/>
    </location>
</feature>
<dbReference type="Proteomes" id="UP000292052">
    <property type="component" value="Unassembled WGS sequence"/>
</dbReference>
<gene>
    <name evidence="1" type="ORF">BDFB_005959</name>
</gene>
<evidence type="ECO:0000313" key="2">
    <source>
        <dbReference type="Proteomes" id="UP000292052"/>
    </source>
</evidence>
<dbReference type="AlphaFoldDB" id="A0A482VGJ5"/>
<dbReference type="OrthoDB" id="6730040at2759"/>